<feature type="compositionally biased region" description="Basic and acidic residues" evidence="1">
    <location>
        <begin position="478"/>
        <end position="501"/>
    </location>
</feature>
<feature type="region of interest" description="Disordered" evidence="1">
    <location>
        <begin position="478"/>
        <end position="516"/>
    </location>
</feature>
<organism evidence="2 3">
    <name type="scientific">Wickerhamomyces pijperi</name>
    <name type="common">Yeast</name>
    <name type="synonym">Pichia pijperi</name>
    <dbReference type="NCBI Taxonomy" id="599730"/>
    <lineage>
        <taxon>Eukaryota</taxon>
        <taxon>Fungi</taxon>
        <taxon>Dikarya</taxon>
        <taxon>Ascomycota</taxon>
        <taxon>Saccharomycotina</taxon>
        <taxon>Saccharomycetes</taxon>
        <taxon>Phaffomycetales</taxon>
        <taxon>Wickerhamomycetaceae</taxon>
        <taxon>Wickerhamomyces</taxon>
    </lineage>
</organism>
<reference evidence="2" key="2">
    <citation type="submission" date="2021-01" db="EMBL/GenBank/DDBJ databases">
        <authorList>
            <person name="Schikora-Tamarit M.A."/>
        </authorList>
    </citation>
    <scope>NUCLEOTIDE SEQUENCE</scope>
    <source>
        <strain evidence="2">CBS2887</strain>
    </source>
</reference>
<protein>
    <submittedName>
        <fullName evidence="2">Uncharacterized protein</fullName>
    </submittedName>
</protein>
<evidence type="ECO:0000256" key="1">
    <source>
        <dbReference type="SAM" id="MobiDB-lite"/>
    </source>
</evidence>
<evidence type="ECO:0000313" key="3">
    <source>
        <dbReference type="Proteomes" id="UP000774326"/>
    </source>
</evidence>
<comment type="caution">
    <text evidence="2">The sequence shown here is derived from an EMBL/GenBank/DDBJ whole genome shotgun (WGS) entry which is preliminary data.</text>
</comment>
<feature type="compositionally biased region" description="Basic and acidic residues" evidence="1">
    <location>
        <begin position="360"/>
        <end position="369"/>
    </location>
</feature>
<evidence type="ECO:0000313" key="2">
    <source>
        <dbReference type="EMBL" id="KAH3687146.1"/>
    </source>
</evidence>
<name>A0A9P8QAW3_WICPI</name>
<reference evidence="2" key="1">
    <citation type="journal article" date="2021" name="Open Biol.">
        <title>Shared evolutionary footprints suggest mitochondrial oxidative damage underlies multiple complex I losses in fungi.</title>
        <authorList>
            <person name="Schikora-Tamarit M.A."/>
            <person name="Marcet-Houben M."/>
            <person name="Nosek J."/>
            <person name="Gabaldon T."/>
        </authorList>
    </citation>
    <scope>NUCLEOTIDE SEQUENCE</scope>
    <source>
        <strain evidence="2">CBS2887</strain>
    </source>
</reference>
<feature type="region of interest" description="Disordered" evidence="1">
    <location>
        <begin position="340"/>
        <end position="369"/>
    </location>
</feature>
<feature type="compositionally biased region" description="Polar residues" evidence="1">
    <location>
        <begin position="340"/>
        <end position="350"/>
    </location>
</feature>
<accession>A0A9P8QAW3</accession>
<proteinExistence type="predicted"/>
<dbReference type="EMBL" id="JAEUBG010000970">
    <property type="protein sequence ID" value="KAH3687146.1"/>
    <property type="molecule type" value="Genomic_DNA"/>
</dbReference>
<keyword evidence="3" id="KW-1185">Reference proteome</keyword>
<dbReference type="Proteomes" id="UP000774326">
    <property type="component" value="Unassembled WGS sequence"/>
</dbReference>
<sequence length="516" mass="59628">MLQSPSAYSNTTFQQAFKTKQPLDRIYLSDSYLQLLTTSMNQNYSTSQWKDHTPTLAEVQDDTFDLERYLQDRCPLSPHVSGQFDAGSNDDSVDPKLVMVSANQSQNFDHGSTEQQVHIQNLPTVHHSMESIHTQEHLPMTPPATASSANTENEQFKVVSNQYDFIQMEIIDEFFIERLKKCEINALDPKVLQKKISKHKEILNDPGKSKFLDSFLDILTQKYVSEKLSYLSYELKLMLEQEATFVDQDTVEDTVEDSLAVFESVDLDKIGLYVKTVVGYDEKYPRMPELHSFLLKRVPEFKDRFNPTLKEDVKAETSDRKRRQLKQELRILKQSTLSSGNASLSDLNEFTKSSDSNTEEDSKKEENSSNKRERNSWIIFKSCFTDYFDLACLTSFISDDLIQFVFRGSQDYDPKKAESQRHKTKTYLEQIINSSKTKKSTKGAMAKPTAGELTPLITLVWNTVDLSVKKKFQEFSKNKEKTVHKAAYPDHRYNPHNEHKPKNPQSQRPDKRRKTK</sequence>
<gene>
    <name evidence="2" type="ORF">WICPIJ_001861</name>
</gene>
<dbReference type="AlphaFoldDB" id="A0A9P8QAW3"/>